<protein>
    <recommendedName>
        <fullName evidence="4">Plasmid stabilization protein</fullName>
    </recommendedName>
</protein>
<proteinExistence type="predicted"/>
<comment type="caution">
    <text evidence="2">The sequence shown here is derived from an EMBL/GenBank/DDBJ whole genome shotgun (WGS) entry which is preliminary data.</text>
</comment>
<organism evidence="2 3">
    <name type="scientific">Sediminicola luteus</name>
    <dbReference type="NCBI Taxonomy" id="319238"/>
    <lineage>
        <taxon>Bacteria</taxon>
        <taxon>Pseudomonadati</taxon>
        <taxon>Bacteroidota</taxon>
        <taxon>Flavobacteriia</taxon>
        <taxon>Flavobacteriales</taxon>
        <taxon>Flavobacteriaceae</taxon>
        <taxon>Sediminicola</taxon>
    </lineage>
</organism>
<dbReference type="Gene3D" id="3.30.2310.20">
    <property type="entry name" value="RelE-like"/>
    <property type="match status" value="1"/>
</dbReference>
<reference evidence="2 3" key="1">
    <citation type="submission" date="2017-04" db="EMBL/GenBank/DDBJ databases">
        <title>A new member of the family Flavobacteriaceae isolated from ascidians.</title>
        <authorList>
            <person name="Chen L."/>
        </authorList>
    </citation>
    <scope>NUCLEOTIDE SEQUENCE [LARGE SCALE GENOMIC DNA]</scope>
    <source>
        <strain evidence="2 3">HQA918</strain>
    </source>
</reference>
<keyword evidence="3" id="KW-1185">Reference proteome</keyword>
<dbReference type="Proteomes" id="UP000219559">
    <property type="component" value="Unassembled WGS sequence"/>
</dbReference>
<evidence type="ECO:0000313" key="3">
    <source>
        <dbReference type="Proteomes" id="UP000219559"/>
    </source>
</evidence>
<gene>
    <name evidence="2" type="ORF">B7P33_06680</name>
</gene>
<dbReference type="OrthoDB" id="981785at2"/>
<dbReference type="AlphaFoldDB" id="A0A2A4G896"/>
<name>A0A2A4G896_9FLAO</name>
<dbReference type="InterPro" id="IPR007712">
    <property type="entry name" value="RelE/ParE_toxin"/>
</dbReference>
<dbReference type="EMBL" id="NBWU01000002">
    <property type="protein sequence ID" value="PCE64847.1"/>
    <property type="molecule type" value="Genomic_DNA"/>
</dbReference>
<dbReference type="RefSeq" id="WP_097440126.1">
    <property type="nucleotide sequence ID" value="NZ_KZ300476.1"/>
</dbReference>
<evidence type="ECO:0000256" key="1">
    <source>
        <dbReference type="ARBA" id="ARBA00022649"/>
    </source>
</evidence>
<keyword evidence="1" id="KW-1277">Toxin-antitoxin system</keyword>
<dbReference type="InterPro" id="IPR035093">
    <property type="entry name" value="RelE/ParE_toxin_dom_sf"/>
</dbReference>
<accession>A0A2A4G896</accession>
<sequence length="101" mass="11910">MAGLKVIWSNRAIAQLKSIHDYIRDELKSPQGARNVRLDILKTTGSIVFAEQYEVDEIQPEYRRMLVRHYKILYKEVEGKIHILTVFDTQQSTERQAKDNY</sequence>
<evidence type="ECO:0008006" key="4">
    <source>
        <dbReference type="Google" id="ProtNLM"/>
    </source>
</evidence>
<evidence type="ECO:0000313" key="2">
    <source>
        <dbReference type="EMBL" id="PCE64847.1"/>
    </source>
</evidence>
<dbReference type="Pfam" id="PF05016">
    <property type="entry name" value="ParE_toxin"/>
    <property type="match status" value="1"/>
</dbReference>